<comment type="caution">
    <text evidence="10">The sequence shown here is derived from an EMBL/GenBank/DDBJ whole genome shotgun (WGS) entry which is preliminary data.</text>
</comment>
<dbReference type="Pfam" id="PF00788">
    <property type="entry name" value="RA"/>
    <property type="match status" value="1"/>
</dbReference>
<feature type="region of interest" description="Disordered" evidence="7">
    <location>
        <begin position="661"/>
        <end position="700"/>
    </location>
</feature>
<dbReference type="Gene3D" id="1.10.510.10">
    <property type="entry name" value="Transferase(Phosphotransferase) domain 1"/>
    <property type="match status" value="1"/>
</dbReference>
<evidence type="ECO:0000313" key="10">
    <source>
        <dbReference type="EMBL" id="TPX76215.1"/>
    </source>
</evidence>
<dbReference type="SUPFAM" id="SSF50729">
    <property type="entry name" value="PH domain-like"/>
    <property type="match status" value="1"/>
</dbReference>
<dbReference type="CDD" id="cd05123">
    <property type="entry name" value="STKc_AGC"/>
    <property type="match status" value="1"/>
</dbReference>
<dbReference type="SUPFAM" id="SSF56112">
    <property type="entry name" value="Protein kinase-like (PK-like)"/>
    <property type="match status" value="1"/>
</dbReference>
<evidence type="ECO:0000259" key="9">
    <source>
        <dbReference type="PROSITE" id="PS50011"/>
    </source>
</evidence>
<sequence length="1284" mass="143429">MDEDPSAQLSLKETAADAFSAHEPRNSVTQTLTPVIAPNTPIFEEPDNYDDSNTALIACSDTDAGGKPMGFEDDDETWERFRKIKPPHNPTKTPPASTTPRIVRSASAHRQSGSLNTNIVAPRKSGFSEGLQSNTASQSFTTLPGAGNESYFSKKVKSGAGTKGADWLPLNSMWTNKKALSREEIQVTLFATADILAGANTLTSFSAVKKQQATQDDSSNFKSMVLNDSATPLRVFEIADRLASGGIVDPEVDFPIIGWFLKLVGACPNMCNDEVPVEADGTLSAQPGGLDMRSEGESISNRTFLVNEETKATIEKDDILATMAAKAEAESSSTSDGVKGSINITIVTEEPKPDANEGTLMPMDSDNGITLTKVFSGDEKRCITYKIHMKDDFGNSFIIPAHAGITVNEIKSEALRRLGIVEFIDRHDIFGVDHKQEDVPLDYLNMPIGFSSRPGRRRDSNVSTMKFRIRRKKAMSWSIPVFIYEKDKYRHISVDSFTKVEEVVALLAKMEDLEANLINDYGIFNAKERVDDSSHPSTVLLPSPASFDPWEPNQEFIFTCKDDPFPTKEEMAAPDFRHKPLEPPQTETTRTVRNPTNPANALDKPKITYSEDAATTSGRFLPQPVTPSNTLGIDSVQKLPRSFKSRLFGGFGGLKSMRDDDVRKSHDDLDCSDDERETFRRSSIMPPQIHVPSDKKTPQGQQTDFVTRFYYGDMAYTTLKLPISATTTAAISAIMEKLLIKESIEEYAIFVDRTSTDGLQEIDRNQDLHTVYKTLTESEIFLFKRRTKIESHLRPENSGRQYQQSNSSIVEIAQEDEEDDFSNPRPSLTRAISKSVQYLKRKADWTQTDEIQELCRVLAYVGKEKDPDSEILKTKKFTHQEPPKEGWLLIRDEYEEWIDAWVSINQTELKMLLSSLDATTYIIPISKCSAYLRKGPEIGNMRNTFIIEEIGGTSYTMACKTFNEMEEWIQKVKSFIGAGKTDDCQGSANGQQEDLSPFELCRVLGAEESRQLLLCKQKSTNKAFAVKIVSKKSNDKTSLEMESKVLRAVNHPFIIKLHATFESPQKIFFVMDYFAGGELYCQISSFGKFSEERARFYSAEILLGLECLHSHRIVYRHLQLENILMNKDGHVVIADFALSRMESNTDAGLITGPLEYLASGARSLQLLAPEIIYGQGSSYATDWWAFGIVLYEMMCGSHPFYSADRNQMEHNILQGGVKWPKHLSTNAKGILSSLIARDALQRLGSTSGGEEILRHPFYARIDISKMAAKEIDPPYKPEVVDAIP</sequence>
<dbReference type="InterPro" id="IPR000719">
    <property type="entry name" value="Prot_kinase_dom"/>
</dbReference>
<dbReference type="Gene3D" id="3.30.200.20">
    <property type="entry name" value="Phosphorylase Kinase, domain 1"/>
    <property type="match status" value="1"/>
</dbReference>
<keyword evidence="4" id="KW-0547">Nucleotide-binding</keyword>
<gene>
    <name evidence="10" type="ORF">CcCBS67573_g02523</name>
</gene>
<dbReference type="SMART" id="SM00233">
    <property type="entry name" value="PH"/>
    <property type="match status" value="1"/>
</dbReference>
<dbReference type="InterPro" id="IPR000159">
    <property type="entry name" value="RA_dom"/>
</dbReference>
<dbReference type="EMBL" id="QEAP01000054">
    <property type="protein sequence ID" value="TPX76215.1"/>
    <property type="molecule type" value="Genomic_DNA"/>
</dbReference>
<dbReference type="STRING" id="246404.A0A507FKQ3"/>
<accession>A0A507FKQ3</accession>
<feature type="compositionally biased region" description="Basic and acidic residues" evidence="7">
    <location>
        <begin position="570"/>
        <end position="581"/>
    </location>
</feature>
<dbReference type="CDD" id="cd00821">
    <property type="entry name" value="PH"/>
    <property type="match status" value="1"/>
</dbReference>
<feature type="compositionally biased region" description="Polar residues" evidence="7">
    <location>
        <begin position="585"/>
        <end position="599"/>
    </location>
</feature>
<dbReference type="InterPro" id="IPR045270">
    <property type="entry name" value="STKc_AGC"/>
</dbReference>
<dbReference type="PANTHER" id="PTHR24351">
    <property type="entry name" value="RIBOSOMAL PROTEIN S6 KINASE"/>
    <property type="match status" value="1"/>
</dbReference>
<evidence type="ECO:0000256" key="3">
    <source>
        <dbReference type="ARBA" id="ARBA00022679"/>
    </source>
</evidence>
<dbReference type="GO" id="GO:0004674">
    <property type="term" value="F:protein serine/threonine kinase activity"/>
    <property type="evidence" value="ECO:0007669"/>
    <property type="project" value="UniProtKB-KW"/>
</dbReference>
<keyword evidence="6" id="KW-0067">ATP-binding</keyword>
<feature type="domain" description="Protein kinase" evidence="9">
    <location>
        <begin position="998"/>
        <end position="1258"/>
    </location>
</feature>
<evidence type="ECO:0000259" key="8">
    <source>
        <dbReference type="PROSITE" id="PS50003"/>
    </source>
</evidence>
<dbReference type="InterPro" id="IPR011009">
    <property type="entry name" value="Kinase-like_dom_sf"/>
</dbReference>
<evidence type="ECO:0000256" key="7">
    <source>
        <dbReference type="SAM" id="MobiDB-lite"/>
    </source>
</evidence>
<organism evidence="10 11">
    <name type="scientific">Chytriomyces confervae</name>
    <dbReference type="NCBI Taxonomy" id="246404"/>
    <lineage>
        <taxon>Eukaryota</taxon>
        <taxon>Fungi</taxon>
        <taxon>Fungi incertae sedis</taxon>
        <taxon>Chytridiomycota</taxon>
        <taxon>Chytridiomycota incertae sedis</taxon>
        <taxon>Chytridiomycetes</taxon>
        <taxon>Chytridiales</taxon>
        <taxon>Chytriomycetaceae</taxon>
        <taxon>Chytriomyces</taxon>
    </lineage>
</organism>
<comment type="similarity">
    <text evidence="1">Belongs to the protein kinase superfamily. AGC Ser/Thr protein kinase family. RAC subfamily.</text>
</comment>
<evidence type="ECO:0000313" key="11">
    <source>
        <dbReference type="Proteomes" id="UP000320333"/>
    </source>
</evidence>
<dbReference type="Pfam" id="PF00069">
    <property type="entry name" value="Pkinase"/>
    <property type="match status" value="1"/>
</dbReference>
<name>A0A507FKQ3_9FUNG</name>
<dbReference type="InterPro" id="IPR001849">
    <property type="entry name" value="PH_domain"/>
</dbReference>
<evidence type="ECO:0000256" key="6">
    <source>
        <dbReference type="ARBA" id="ARBA00022840"/>
    </source>
</evidence>
<proteinExistence type="inferred from homology"/>
<dbReference type="Gene3D" id="2.30.29.30">
    <property type="entry name" value="Pleckstrin-homology domain (PH domain)/Phosphotyrosine-binding domain (PTB)"/>
    <property type="match status" value="1"/>
</dbReference>
<feature type="region of interest" description="Disordered" evidence="7">
    <location>
        <begin position="570"/>
        <end position="603"/>
    </location>
</feature>
<dbReference type="PROSITE" id="PS50003">
    <property type="entry name" value="PH_DOMAIN"/>
    <property type="match status" value="1"/>
</dbReference>
<keyword evidence="11" id="KW-1185">Reference proteome</keyword>
<feature type="domain" description="PH" evidence="8">
    <location>
        <begin position="881"/>
        <end position="977"/>
    </location>
</feature>
<keyword evidence="3" id="KW-0808">Transferase</keyword>
<dbReference type="OrthoDB" id="2157101at2759"/>
<protein>
    <recommendedName>
        <fullName evidence="12">Non-specific serine/threonine protein kinase</fullName>
    </recommendedName>
</protein>
<dbReference type="GO" id="GO:0005524">
    <property type="term" value="F:ATP binding"/>
    <property type="evidence" value="ECO:0007669"/>
    <property type="project" value="UniProtKB-KW"/>
</dbReference>
<keyword evidence="5" id="KW-0418">Kinase</keyword>
<dbReference type="InterPro" id="IPR011993">
    <property type="entry name" value="PH-like_dom_sf"/>
</dbReference>
<keyword evidence="2" id="KW-0723">Serine/threonine-protein kinase</keyword>
<feature type="region of interest" description="Disordered" evidence="7">
    <location>
        <begin position="1"/>
        <end position="27"/>
    </location>
</feature>
<evidence type="ECO:0000256" key="2">
    <source>
        <dbReference type="ARBA" id="ARBA00022527"/>
    </source>
</evidence>
<dbReference type="PROSITE" id="PS50011">
    <property type="entry name" value="PROTEIN_KINASE_DOM"/>
    <property type="match status" value="1"/>
</dbReference>
<evidence type="ECO:0000256" key="1">
    <source>
        <dbReference type="ARBA" id="ARBA00006935"/>
    </source>
</evidence>
<evidence type="ECO:0000256" key="4">
    <source>
        <dbReference type="ARBA" id="ARBA00022741"/>
    </source>
</evidence>
<dbReference type="GO" id="GO:0007165">
    <property type="term" value="P:signal transduction"/>
    <property type="evidence" value="ECO:0007669"/>
    <property type="project" value="InterPro"/>
</dbReference>
<evidence type="ECO:0008006" key="12">
    <source>
        <dbReference type="Google" id="ProtNLM"/>
    </source>
</evidence>
<reference evidence="10 11" key="1">
    <citation type="journal article" date="2019" name="Sci. Rep.">
        <title>Comparative genomics of chytrid fungi reveal insights into the obligate biotrophic and pathogenic lifestyle of Synchytrium endobioticum.</title>
        <authorList>
            <person name="van de Vossenberg B.T.L.H."/>
            <person name="Warris S."/>
            <person name="Nguyen H.D.T."/>
            <person name="van Gent-Pelzer M.P.E."/>
            <person name="Joly D.L."/>
            <person name="van de Geest H.C."/>
            <person name="Bonants P.J.M."/>
            <person name="Smith D.S."/>
            <person name="Levesque C.A."/>
            <person name="van der Lee T.A.J."/>
        </authorList>
    </citation>
    <scope>NUCLEOTIDE SEQUENCE [LARGE SCALE GENOMIC DNA]</scope>
    <source>
        <strain evidence="10 11">CBS 675.73</strain>
    </source>
</reference>
<evidence type="ECO:0000256" key="5">
    <source>
        <dbReference type="ARBA" id="ARBA00022777"/>
    </source>
</evidence>
<dbReference type="Proteomes" id="UP000320333">
    <property type="component" value="Unassembled WGS sequence"/>
</dbReference>